<reference evidence="4" key="1">
    <citation type="submission" date="2025-08" db="UniProtKB">
        <authorList>
            <consortium name="RefSeq"/>
        </authorList>
    </citation>
    <scope>IDENTIFICATION</scope>
    <source>
        <tissue evidence="4">Whole body</tissue>
    </source>
</reference>
<feature type="coiled-coil region" evidence="1">
    <location>
        <begin position="281"/>
        <end position="308"/>
    </location>
</feature>
<dbReference type="Pfam" id="PF14846">
    <property type="entry name" value="DUF4485"/>
    <property type="match status" value="1"/>
</dbReference>
<evidence type="ECO:0000256" key="1">
    <source>
        <dbReference type="SAM" id="Coils"/>
    </source>
</evidence>
<name>A0ABM1JEV3_POLDO</name>
<feature type="non-terminal residue" evidence="4">
    <location>
        <position position="452"/>
    </location>
</feature>
<accession>A0ABM1JEV3</accession>
<sequence length="452" mass="53207">MSQLQDHDEQEALKQDEFFKQTLISVKPFILNLTCAEDAQLCKIWLDKLNLSSFQRSLRNEYLLELCQQLKRGHVGGIFSKPPPLGPLLPLHKPYRMVYISSSLSDLSEFSTTSYHKQERTNEHKTHSLNAVFRIQDTNSTNTSQCSHMFEQSSDQFNDNNIGDRNQFITHSHDTDSPIYKNKVAEQFSKLKFQLHEAECKNESLNNNLLTMSQKLDKIIHDEEEEINAIKKQCIDKLESMRQQYEVFLKEKDLEINTQIDLIRQKDLELLKKDEEGNKRIELLTNKIKEMEIKLETETKDENKLRAMLTDQNAIMRQEFDKMRSKMELVSQNQNENLISKTIMLKKIILKLKKSKDKLVYDYETKINHILKSKDMEIKSLCIQFQGQKTDLYISLYSEKQRELNALVNSLEEKYKLLFAAADETAENQRQNYLKKINILENELCQLKKRHS</sequence>
<evidence type="ECO:0000313" key="4">
    <source>
        <dbReference type="RefSeq" id="XP_015190991.1"/>
    </source>
</evidence>
<gene>
    <name evidence="4" type="primary">LOC107074254</name>
</gene>
<dbReference type="InterPro" id="IPR027831">
    <property type="entry name" value="DUF4485"/>
</dbReference>
<proteinExistence type="predicted"/>
<dbReference type="GeneID" id="107074254"/>
<dbReference type="RefSeq" id="XP_015190991.1">
    <property type="nucleotide sequence ID" value="XM_015335505.1"/>
</dbReference>
<keyword evidence="3" id="KW-1185">Reference proteome</keyword>
<dbReference type="Proteomes" id="UP000694924">
    <property type="component" value="Unplaced"/>
</dbReference>
<feature type="coiled-coil region" evidence="1">
    <location>
        <begin position="394"/>
        <end position="443"/>
    </location>
</feature>
<feature type="coiled-coil region" evidence="1">
    <location>
        <begin position="188"/>
        <end position="233"/>
    </location>
</feature>
<keyword evidence="1" id="KW-0175">Coiled coil</keyword>
<feature type="domain" description="DUF4485" evidence="2">
    <location>
        <begin position="16"/>
        <end position="92"/>
    </location>
</feature>
<protein>
    <submittedName>
        <fullName evidence="4">Centrosomal protein of 112 kDa-like</fullName>
    </submittedName>
</protein>
<organism evidence="3 4">
    <name type="scientific">Polistes dominula</name>
    <name type="common">European paper wasp</name>
    <name type="synonym">Vespa dominula</name>
    <dbReference type="NCBI Taxonomy" id="743375"/>
    <lineage>
        <taxon>Eukaryota</taxon>
        <taxon>Metazoa</taxon>
        <taxon>Ecdysozoa</taxon>
        <taxon>Arthropoda</taxon>
        <taxon>Hexapoda</taxon>
        <taxon>Insecta</taxon>
        <taxon>Pterygota</taxon>
        <taxon>Neoptera</taxon>
        <taxon>Endopterygota</taxon>
        <taxon>Hymenoptera</taxon>
        <taxon>Apocrita</taxon>
        <taxon>Aculeata</taxon>
        <taxon>Vespoidea</taxon>
        <taxon>Vespidae</taxon>
        <taxon>Polistinae</taxon>
        <taxon>Polistini</taxon>
        <taxon>Polistes</taxon>
    </lineage>
</organism>
<evidence type="ECO:0000313" key="3">
    <source>
        <dbReference type="Proteomes" id="UP000694924"/>
    </source>
</evidence>
<evidence type="ECO:0000259" key="2">
    <source>
        <dbReference type="Pfam" id="PF14846"/>
    </source>
</evidence>